<feature type="region of interest" description="Disordered" evidence="1">
    <location>
        <begin position="727"/>
        <end position="782"/>
    </location>
</feature>
<name>A0A1B6FXS8_9HEMI</name>
<gene>
    <name evidence="2" type="ORF">g.13177</name>
</gene>
<feature type="non-terminal residue" evidence="2">
    <location>
        <position position="782"/>
    </location>
</feature>
<feature type="region of interest" description="Disordered" evidence="1">
    <location>
        <begin position="228"/>
        <end position="269"/>
    </location>
</feature>
<feature type="non-terminal residue" evidence="2">
    <location>
        <position position="1"/>
    </location>
</feature>
<sequence>NQCGCRFKQTESFSDCNEHLVCKKQEKTAEEIKLAVESKSSKIASVRRQCSEKCKKRKVVDKESLKEDDKRRIEENGLQLSENENIIVDSNKCYKNVPLKNKSLLSSTTEENLTSKKTEHNLNLRPVVVLGKDTAFEIFSASSTIQKENRDQNITQRACMEKISSVSNIMSECNVKSGYKVSSYSQLKANKGRKRSSSLEFVKPPVKLLRNSIDTLRKRSLRVYSLDGTVDSSSSDESESNKIEVSQVAALGTPNQKRQSYSKNNKSPKTSYVPLNIAIKRSPKVNIEQRAESSFLVNVSEFDLQSKLVSKEDRNITKDISSNKINEGLIEKEMSLKPFIKLQKVSLPSEQSSPSTSGPNFTCKNKLSTAKEETKSNDLRQNIVHPLVKRLKVSIRRLSEDTQGNSAESEELSRFGKRSHRSLSLPITEKEKTLSIGKPNNPGEAIADGNEINSFDFATKGKKVRKVLLFGDNSNCSSSATERLKISRSKFVKKMPPRKSSLDMFEVNSTSENSASGNSERVGSLGCESVTPTLSRLSGVSVQEVSEFEEEDATVSSNPPDDSQWAIFSQRMNTNDVTLTPDRNALSLLDPVWFTPAEEPPSCTEVMLKLGELGLPEVVNEIPFYSEPTDVAKSSEVGSTVLKLKSKSVAHLEEFEGTFNCLSKLIKSKKLSAGSSLQKNLFGVNKVLITPLRAPPSSVQAKEWLKTKLLTKEEKVIEPKKITKIVLPSSPGCPEKDDKDDDSLSGSLTLSQCTPLSKTSSEVDVNVSFQSTPESTSNDSKI</sequence>
<dbReference type="AlphaFoldDB" id="A0A1B6FXS8"/>
<evidence type="ECO:0000256" key="1">
    <source>
        <dbReference type="SAM" id="MobiDB-lite"/>
    </source>
</evidence>
<evidence type="ECO:0000313" key="2">
    <source>
        <dbReference type="EMBL" id="JAS54959.1"/>
    </source>
</evidence>
<organism evidence="2">
    <name type="scientific">Cuerna arida</name>
    <dbReference type="NCBI Taxonomy" id="1464854"/>
    <lineage>
        <taxon>Eukaryota</taxon>
        <taxon>Metazoa</taxon>
        <taxon>Ecdysozoa</taxon>
        <taxon>Arthropoda</taxon>
        <taxon>Hexapoda</taxon>
        <taxon>Insecta</taxon>
        <taxon>Pterygota</taxon>
        <taxon>Neoptera</taxon>
        <taxon>Paraneoptera</taxon>
        <taxon>Hemiptera</taxon>
        <taxon>Auchenorrhyncha</taxon>
        <taxon>Membracoidea</taxon>
        <taxon>Cicadellidae</taxon>
        <taxon>Cicadellinae</taxon>
        <taxon>Proconiini</taxon>
        <taxon>Cuerna</taxon>
    </lineage>
</organism>
<feature type="compositionally biased region" description="Polar residues" evidence="1">
    <location>
        <begin position="253"/>
        <end position="269"/>
    </location>
</feature>
<feature type="compositionally biased region" description="Polar residues" evidence="1">
    <location>
        <begin position="744"/>
        <end position="782"/>
    </location>
</feature>
<protein>
    <submittedName>
        <fullName evidence="2">Uncharacterized protein</fullName>
    </submittedName>
</protein>
<accession>A0A1B6FXS8</accession>
<proteinExistence type="predicted"/>
<reference evidence="2" key="1">
    <citation type="submission" date="2015-11" db="EMBL/GenBank/DDBJ databases">
        <title>De novo transcriptome assembly of four potential Pierce s Disease insect vectors from Arizona vineyards.</title>
        <authorList>
            <person name="Tassone E.E."/>
        </authorList>
    </citation>
    <scope>NUCLEOTIDE SEQUENCE</scope>
</reference>
<dbReference type="EMBL" id="GECZ01014810">
    <property type="protein sequence ID" value="JAS54959.1"/>
    <property type="molecule type" value="Transcribed_RNA"/>
</dbReference>